<feature type="transmembrane region" description="Helical" evidence="6">
    <location>
        <begin position="324"/>
        <end position="344"/>
    </location>
</feature>
<dbReference type="PANTHER" id="PTHR43701:SF2">
    <property type="entry name" value="MEMBRANE TRANSPORTER PROTEIN YJNA-RELATED"/>
    <property type="match status" value="1"/>
</dbReference>
<evidence type="ECO:0000256" key="3">
    <source>
        <dbReference type="ARBA" id="ARBA00022989"/>
    </source>
</evidence>
<evidence type="ECO:0000256" key="4">
    <source>
        <dbReference type="ARBA" id="ARBA00023136"/>
    </source>
</evidence>
<name>A0A2P6VHN9_9CHLO</name>
<dbReference type="Proteomes" id="UP000239649">
    <property type="component" value="Unassembled WGS sequence"/>
</dbReference>
<feature type="transmembrane region" description="Helical" evidence="6">
    <location>
        <begin position="111"/>
        <end position="131"/>
    </location>
</feature>
<keyword evidence="8" id="KW-1185">Reference proteome</keyword>
<keyword evidence="2 6" id="KW-0812">Transmembrane</keyword>
<dbReference type="EMBL" id="LHPF02000006">
    <property type="protein sequence ID" value="PSC73602.1"/>
    <property type="molecule type" value="Genomic_DNA"/>
</dbReference>
<keyword evidence="4 6" id="KW-0472">Membrane</keyword>
<feature type="transmembrane region" description="Helical" evidence="6">
    <location>
        <begin position="290"/>
        <end position="312"/>
    </location>
</feature>
<dbReference type="AlphaFoldDB" id="A0A2P6VHN9"/>
<dbReference type="GO" id="GO:0016020">
    <property type="term" value="C:membrane"/>
    <property type="evidence" value="ECO:0007669"/>
    <property type="project" value="UniProtKB-SubCell"/>
</dbReference>
<proteinExistence type="predicted"/>
<sequence>MLSAAARAARQWAAAAARLGGAFAAGATVESAAQGRQLQRGWQLVAASRVATAPNGGSAEQAAAALAKARRMSGPVGILAGVFGSIVGVGGGVIIVPTIVTACRSIPQRLVSGTSLAAVLSTALASAYTYGSQGFVDLGAAALISPAAMLTAPFGARLTSKLDCAALRRILGYFLLAAAPMVPLKAYLLSRDSSSSDEGSGGKGSSGSSTEAAPADASAGDASSGASGASAASPAGSPPAGSALEQLQLPSGGKAVLLLATGAVAGVASGLLGVGGGLIVTPLLALSMDYGQTTVLGTSLLSMIPPAAAALVQHRRLGNVDLRMAVGLAAGTALGSAAGSGLAVHAPPGWLEAAFCVGMLFLGRKTLASVR</sequence>
<feature type="compositionally biased region" description="Low complexity" evidence="5">
    <location>
        <begin position="206"/>
        <end position="243"/>
    </location>
</feature>
<dbReference type="InterPro" id="IPR002781">
    <property type="entry name" value="TM_pro_TauE-like"/>
</dbReference>
<keyword evidence="3 6" id="KW-1133">Transmembrane helix</keyword>
<dbReference type="OrthoDB" id="10265963at2759"/>
<gene>
    <name evidence="7" type="ORF">C2E20_3038</name>
</gene>
<dbReference type="InterPro" id="IPR051598">
    <property type="entry name" value="TSUP/Inactive_protease-like"/>
</dbReference>
<protein>
    <submittedName>
        <fullName evidence="7">4-toluene sulfonate uptake permease</fullName>
    </submittedName>
</protein>
<feature type="transmembrane region" description="Helical" evidence="6">
    <location>
        <begin position="256"/>
        <end position="284"/>
    </location>
</feature>
<dbReference type="Pfam" id="PF01925">
    <property type="entry name" value="TauE"/>
    <property type="match status" value="2"/>
</dbReference>
<comment type="subcellular location">
    <subcellularLocation>
        <location evidence="1">Membrane</location>
        <topology evidence="1">Multi-pass membrane protein</topology>
    </subcellularLocation>
</comment>
<evidence type="ECO:0000256" key="5">
    <source>
        <dbReference type="SAM" id="MobiDB-lite"/>
    </source>
</evidence>
<comment type="caution">
    <text evidence="7">The sequence shown here is derived from an EMBL/GenBank/DDBJ whole genome shotgun (WGS) entry which is preliminary data.</text>
</comment>
<feature type="transmembrane region" description="Helical" evidence="6">
    <location>
        <begin position="170"/>
        <end position="188"/>
    </location>
</feature>
<organism evidence="7 8">
    <name type="scientific">Micractinium conductrix</name>
    <dbReference type="NCBI Taxonomy" id="554055"/>
    <lineage>
        <taxon>Eukaryota</taxon>
        <taxon>Viridiplantae</taxon>
        <taxon>Chlorophyta</taxon>
        <taxon>core chlorophytes</taxon>
        <taxon>Trebouxiophyceae</taxon>
        <taxon>Chlorellales</taxon>
        <taxon>Chlorellaceae</taxon>
        <taxon>Chlorella clade</taxon>
        <taxon>Micractinium</taxon>
    </lineage>
</organism>
<accession>A0A2P6VHN9</accession>
<feature type="region of interest" description="Disordered" evidence="5">
    <location>
        <begin position="193"/>
        <end position="244"/>
    </location>
</feature>
<evidence type="ECO:0000256" key="1">
    <source>
        <dbReference type="ARBA" id="ARBA00004141"/>
    </source>
</evidence>
<feature type="transmembrane region" description="Helical" evidence="6">
    <location>
        <begin position="76"/>
        <end position="99"/>
    </location>
</feature>
<reference evidence="7 8" key="1">
    <citation type="journal article" date="2018" name="Plant J.">
        <title>Genome sequences of Chlorella sorokiniana UTEX 1602 and Micractinium conductrix SAG 241.80: implications to maltose excretion by a green alga.</title>
        <authorList>
            <person name="Arriola M.B."/>
            <person name="Velmurugan N."/>
            <person name="Zhang Y."/>
            <person name="Plunkett M.H."/>
            <person name="Hondzo H."/>
            <person name="Barney B.M."/>
        </authorList>
    </citation>
    <scope>NUCLEOTIDE SEQUENCE [LARGE SCALE GENOMIC DNA]</scope>
    <source>
        <strain evidence="7 8">SAG 241.80</strain>
    </source>
</reference>
<dbReference type="PANTHER" id="PTHR43701">
    <property type="entry name" value="MEMBRANE TRANSPORTER PROTEIN MJ0441-RELATED"/>
    <property type="match status" value="1"/>
</dbReference>
<evidence type="ECO:0000313" key="7">
    <source>
        <dbReference type="EMBL" id="PSC73602.1"/>
    </source>
</evidence>
<evidence type="ECO:0000256" key="6">
    <source>
        <dbReference type="SAM" id="Phobius"/>
    </source>
</evidence>
<evidence type="ECO:0000256" key="2">
    <source>
        <dbReference type="ARBA" id="ARBA00022692"/>
    </source>
</evidence>
<evidence type="ECO:0000313" key="8">
    <source>
        <dbReference type="Proteomes" id="UP000239649"/>
    </source>
</evidence>
<feature type="transmembrane region" description="Helical" evidence="6">
    <location>
        <begin position="138"/>
        <end position="158"/>
    </location>
</feature>